<dbReference type="PANTHER" id="PTHR38690:SF1">
    <property type="entry name" value="PROTEASE"/>
    <property type="match status" value="1"/>
</dbReference>
<dbReference type="RefSeq" id="WP_177217642.1">
    <property type="nucleotide sequence ID" value="NZ_FOUO01000012.1"/>
</dbReference>
<dbReference type="STRING" id="195064.SAMN05421721_11219"/>
<dbReference type="InterPro" id="IPR011836">
    <property type="entry name" value="YhdP"/>
</dbReference>
<dbReference type="AlphaFoldDB" id="A0A1I4S2P3"/>
<sequence>MAGKIPSRLARAGAAAVLSLAALILSLRLLLPQVEGLAPTLEAELSGLLERPVRVGQLQARWGILSPRIRVDDLTILDPGGGVPLLRSERVEMTLDLPASLWQGRPVFDRVRVRGADLHVLRDEQGRIRVLGGGASAGGVGADADLLALLAGNRFLLEDSRLRWEDRLLDIDDRFEALNLWVALEADRLRLAGEVSLPRRLGQALRVSMDLHHEDGTQWDGRGYLHARGLRLAGLPQATRSRLGVEAGILDASLWLRWERGRLVRIQTRLGAAQLQPAAGSGPPLDLQGHLLWNRTARGWTLRGEDLDLRREGVGWPPGSGFDLTWTQGPQGERLQARIDHLRLDDVAPLLAGQTLFPGTWRERLARLRPGGVLSGVQLDLARRGEGLPSGRAQGRFRGVRLAPDGRLPGVSGLDGGFDLSAEGGRIWVEARDARLELPGLWERPVPVEALEGVLDWIPGPGGGVLESRRLMVRNADLAVDARGRVLLGQRPQLDLAVEFRDGDVRAVPAYLPRGVPPQLRRWLQRALEAGRIRSGGMVFRGAPGDFPFREGEGVFQLAAELDDVRLAYHSDWPPMEDLSARLAFHGQAMEVEVREGRMAGLGIQQARGEIPDLGRPRLQVRGKARGGLREYLGLVRASPLAARAGDWLPPVRAEAGEGALDLDLDIPLLGEGRTRVAGRLALTGGRFVHGGRGWTLKAVDGNVAFTRETLAAQGVTARLQGIPLTLDARRGPNAGLTVEARGAQAVSDLLEPAPEALRRRLGGTVAWRARLHAPEDPGAMQLELESDLAGLVSDLPAPLDKPGGMARPLQVRAPLMGDTWGPARLSLAGGVEGVFTPGLLSGAGRGALCLGGGEPDLPAEGLAVTGRTGPLDLGAWRDLVAGLGRTGMGEPPALALDLSAEALTWGRLRLEEAALQGHRDAGGWGLHLDAPAAVGWIRIPSAQASMDPLVADLDHLDLDALGAPGAIAAGGRPDPGGLPPLRLQSDRLTWKGRTLEDAVLSTQPVPGGVEILRAQGRTPGGDLQLALQGDWRQTAGAGPRTTLEAELTAGDLGRGLDALGLQHPFQGGQGRMGAELSWPGPPWRWDVAEMRGSAVVRLRDGQLAEVEPGAGRLLGLFSLELLPRRLNLDFRDLVRRGFAYDRMEGDFSLRDGGLHTPDLHIQGPAARIRIQGTTDLVQRSYDQRILVTPSVGGTLPLAGALLGGPVAGLAVFVFDRVTGVGEAIDEAARVEYRVTGPWGDPRVEAVARAGNDDGADATPSDGGRQ</sequence>
<evidence type="ECO:0000259" key="1">
    <source>
        <dbReference type="Pfam" id="PF13116"/>
    </source>
</evidence>
<keyword evidence="3" id="KW-1185">Reference proteome</keyword>
<organism evidence="2 3">
    <name type="scientific">Ectothiorhodospira mobilis</name>
    <dbReference type="NCBI Taxonomy" id="195064"/>
    <lineage>
        <taxon>Bacteria</taxon>
        <taxon>Pseudomonadati</taxon>
        <taxon>Pseudomonadota</taxon>
        <taxon>Gammaproteobacteria</taxon>
        <taxon>Chromatiales</taxon>
        <taxon>Ectothiorhodospiraceae</taxon>
        <taxon>Ectothiorhodospira</taxon>
    </lineage>
</organism>
<proteinExistence type="predicted"/>
<reference evidence="2 3" key="1">
    <citation type="submission" date="2016-10" db="EMBL/GenBank/DDBJ databases">
        <authorList>
            <person name="de Groot N.N."/>
        </authorList>
    </citation>
    <scope>NUCLEOTIDE SEQUENCE [LARGE SCALE GENOMIC DNA]</scope>
    <source>
        <strain evidence="2 3">DSM 4180</strain>
    </source>
</reference>
<protein>
    <submittedName>
        <fullName evidence="2">TIGR02099 family protein</fullName>
    </submittedName>
</protein>
<dbReference type="InterPro" id="IPR025263">
    <property type="entry name" value="YhdP_central"/>
</dbReference>
<feature type="domain" description="YhdP central" evidence="1">
    <location>
        <begin position="9"/>
        <end position="1244"/>
    </location>
</feature>
<accession>A0A1I4S2P3</accession>
<gene>
    <name evidence="2" type="ORF">SAMN05421721_11219</name>
</gene>
<evidence type="ECO:0000313" key="3">
    <source>
        <dbReference type="Proteomes" id="UP000199556"/>
    </source>
</evidence>
<dbReference type="Proteomes" id="UP000199556">
    <property type="component" value="Unassembled WGS sequence"/>
</dbReference>
<evidence type="ECO:0000313" key="2">
    <source>
        <dbReference type="EMBL" id="SFM58671.1"/>
    </source>
</evidence>
<dbReference type="EMBL" id="FOUO01000012">
    <property type="protein sequence ID" value="SFM58671.1"/>
    <property type="molecule type" value="Genomic_DNA"/>
</dbReference>
<name>A0A1I4S2P3_ECTMO</name>
<dbReference type="PANTHER" id="PTHR38690">
    <property type="entry name" value="PROTEASE-RELATED"/>
    <property type="match status" value="1"/>
</dbReference>
<dbReference type="NCBIfam" id="TIGR02099">
    <property type="entry name" value="YhdP family protein"/>
    <property type="match status" value="1"/>
</dbReference>
<dbReference type="Pfam" id="PF13116">
    <property type="entry name" value="YhdP"/>
    <property type="match status" value="1"/>
</dbReference>